<dbReference type="EMBL" id="JBHSAS010000006">
    <property type="protein sequence ID" value="MFC4027884.1"/>
    <property type="molecule type" value="Genomic_DNA"/>
</dbReference>
<keyword evidence="11" id="KW-1185">Reference proteome</keyword>
<keyword evidence="2 7" id="KW-0813">Transport</keyword>
<dbReference type="InterPro" id="IPR012910">
    <property type="entry name" value="Plug_dom"/>
</dbReference>
<dbReference type="NCBIfam" id="TIGR04056">
    <property type="entry name" value="OMP_RagA_SusC"/>
    <property type="match status" value="1"/>
</dbReference>
<dbReference type="PROSITE" id="PS52016">
    <property type="entry name" value="TONB_DEPENDENT_REC_3"/>
    <property type="match status" value="1"/>
</dbReference>
<dbReference type="Gene3D" id="2.60.40.1120">
    <property type="entry name" value="Carboxypeptidase-like, regulatory domain"/>
    <property type="match status" value="1"/>
</dbReference>
<evidence type="ECO:0000256" key="3">
    <source>
        <dbReference type="ARBA" id="ARBA00022452"/>
    </source>
</evidence>
<dbReference type="Proteomes" id="UP001595793">
    <property type="component" value="Unassembled WGS sequence"/>
</dbReference>
<evidence type="ECO:0000256" key="2">
    <source>
        <dbReference type="ARBA" id="ARBA00022448"/>
    </source>
</evidence>
<evidence type="ECO:0000256" key="6">
    <source>
        <dbReference type="ARBA" id="ARBA00023237"/>
    </source>
</evidence>
<dbReference type="InterPro" id="IPR023997">
    <property type="entry name" value="TonB-dep_OMP_SusC/RagA_CS"/>
</dbReference>
<protein>
    <submittedName>
        <fullName evidence="9">TonB-dependent receptor</fullName>
    </submittedName>
</protein>
<dbReference type="InterPro" id="IPR023996">
    <property type="entry name" value="TonB-dep_OMP_SusC/RagA"/>
</dbReference>
<keyword evidence="5 7" id="KW-0472">Membrane</keyword>
<keyword evidence="4 7" id="KW-0812">Transmembrane</keyword>
<dbReference type="Gene3D" id="2.170.130.10">
    <property type="entry name" value="TonB-dependent receptor, plug domain"/>
    <property type="match status" value="1"/>
</dbReference>
<evidence type="ECO:0000259" key="8">
    <source>
        <dbReference type="Pfam" id="PF07715"/>
    </source>
</evidence>
<feature type="domain" description="TonB-dependent receptor plug" evidence="8">
    <location>
        <begin position="210"/>
        <end position="318"/>
    </location>
</feature>
<gene>
    <name evidence="9" type="ORF">ACFOS1_10755</name>
    <name evidence="10" type="ORF">ACFOS1_16210</name>
</gene>
<reference evidence="9" key="1">
    <citation type="journal article" date="2014" name="Int. J. Syst. Evol. Microbiol.">
        <title>Complete genome of a new Firmicutes species belonging to the dominant human colonic microbiota ('Ruminococcus bicirculans') reveals two chromosomes and a selective capacity to utilize plant glucans.</title>
        <authorList>
            <consortium name="NISC Comparative Sequencing Program"/>
            <person name="Wegmann U."/>
            <person name="Louis P."/>
            <person name="Goesmann A."/>
            <person name="Henrissat B."/>
            <person name="Duncan S.H."/>
            <person name="Flint H.J."/>
        </authorList>
    </citation>
    <scope>NUCLEOTIDE SEQUENCE</scope>
    <source>
        <strain evidence="9">CECT 9128</strain>
    </source>
</reference>
<dbReference type="InterPro" id="IPR039426">
    <property type="entry name" value="TonB-dep_rcpt-like"/>
</dbReference>
<dbReference type="Pfam" id="PF07715">
    <property type="entry name" value="Plug"/>
    <property type="match status" value="1"/>
</dbReference>
<evidence type="ECO:0000256" key="1">
    <source>
        <dbReference type="ARBA" id="ARBA00004571"/>
    </source>
</evidence>
<reference evidence="11" key="2">
    <citation type="journal article" date="2019" name="Int. J. Syst. Evol. Microbiol.">
        <title>The Global Catalogue of Microorganisms (GCM) 10K type strain sequencing project: providing services to taxonomists for standard genome sequencing and annotation.</title>
        <authorList>
            <consortium name="The Broad Institute Genomics Platform"/>
            <consortium name="The Broad Institute Genome Sequencing Center for Infectious Disease"/>
            <person name="Wu L."/>
            <person name="Ma J."/>
        </authorList>
    </citation>
    <scope>NUCLEOTIDE SEQUENCE [LARGE SCALE GENOMIC DNA]</scope>
    <source>
        <strain evidence="11">CECT 9128</strain>
    </source>
</reference>
<proteinExistence type="inferred from homology"/>
<dbReference type="NCBIfam" id="TIGR04057">
    <property type="entry name" value="SusC_RagA_signa"/>
    <property type="match status" value="1"/>
</dbReference>
<keyword evidence="6 7" id="KW-0998">Cell outer membrane</keyword>
<sequence length="1071" mass="119304">MKLSIVLMFVTFFTLSANESYSQKTKINLNYNNISFGKLIDEIESTTEFQFVYKLEDVDLSQIISVDAKNKKIAEILENILAETKTSFNIDDRQVYLIKRENIGTNQSEQSGNLNSDFQEVIQGIVVDTHGVPLAGASIREQNTENGVFSDFDGKFAINISNANMKLVVSYVGFKSKEITVGDSSNIEVILEESTEGLDEILIVGYGSQKKSDVTGSVSSLPKERLEMVPNVNIAQAIQGAVPGMMIQNTSAGAAPNQSLMIRGRNSIKASNQPLIVLDGIPYNGNINDINPNDVASIDVLKDASASAIYGSRGANGVILVTTKRGKSGELSIAYDGYYSIQDYINLPDVMDGAEFYDFKMTRAPEMMTAEEREIYESGNWENWYDLLLRQGNAQQHNISVSGGSEKTTFYVAGSLLDVKGLSINDKFVRFNNRINIDTDIKDWLTIGSKSQFSYSDQSGVVPGWDQAYSMNPLTKAFDEDGAITIYPWEGNTTYANPLQQTLYDNTDKAYQVITNNYVDIDIPFIKGLNYRLNTGFNFSFSDYSEYRGRDTKTGLDARGESITKDSKSSKSVIENILNYNRSFGVHKIKATALYSFEENETNFKGLEASGFPNDFRGSYAASQAESIIPSLGKTNTKLISQMLRVNYSYDSRYLLTLTGRRDGYSGFGANTKWGLFPSVALGWNINRENFFAANTIFNSLKLRVSYGKNGNQAVGAYETLSRLEEYNMVDNKVTQPGYRPSVLGQDDLGWESSSTLNVGLDFGLLKNRLQGTINLYKTRTKDLLLDRTISPVHGIGSTVQNIGETENQGIEFTLNSTNISTNNFSWSTSANFSFIKNEIVSLYGISDENGQPVNDLANAWFVGKPINVIYDHKRIGTWQLNEAEEAAEWGSQPGFVKFEDVNNDGVLDDKDRQILGNKDPDFLWGLSNIFTYKDFGLSVFIHGVHGLYKANPLMTDDTTGEVRSNTITKNWWIPDNPTNEWVKNDFDAEIMGGISAKGKYYEDASYVRLKDVTLFYNLPNDLIEGLSSRVYLTGRNLLTVTNYSGLDPEINNQKGVPMQQELVIGLNLKF</sequence>
<keyword evidence="3 7" id="KW-1134">Transmembrane beta strand</keyword>
<dbReference type="Pfam" id="PF13715">
    <property type="entry name" value="CarbopepD_reg_2"/>
    <property type="match status" value="1"/>
</dbReference>
<keyword evidence="9" id="KW-0675">Receptor</keyword>
<dbReference type="SUPFAM" id="SSF56935">
    <property type="entry name" value="Porins"/>
    <property type="match status" value="1"/>
</dbReference>
<dbReference type="InterPro" id="IPR037066">
    <property type="entry name" value="Plug_dom_sf"/>
</dbReference>
<accession>A0ABV8HC98</accession>
<dbReference type="EMBL" id="JBHSAS010000011">
    <property type="protein sequence ID" value="MFC4028967.1"/>
    <property type="molecule type" value="Genomic_DNA"/>
</dbReference>
<evidence type="ECO:0000256" key="4">
    <source>
        <dbReference type="ARBA" id="ARBA00022692"/>
    </source>
</evidence>
<reference evidence="9" key="3">
    <citation type="submission" date="2024-09" db="EMBL/GenBank/DDBJ databases">
        <authorList>
            <person name="Sun Q."/>
            <person name="Mori K."/>
        </authorList>
    </citation>
    <scope>NUCLEOTIDE SEQUENCE</scope>
    <source>
        <strain evidence="9">CECT 9128</strain>
    </source>
</reference>
<name>A0ABV8HC98_9FLAO</name>
<dbReference type="Gene3D" id="2.40.170.20">
    <property type="entry name" value="TonB-dependent receptor, beta-barrel domain"/>
    <property type="match status" value="1"/>
</dbReference>
<comment type="caution">
    <text evidence="9">The sequence shown here is derived from an EMBL/GenBank/DDBJ whole genome shotgun (WGS) entry which is preliminary data.</text>
</comment>
<evidence type="ECO:0000256" key="7">
    <source>
        <dbReference type="PROSITE-ProRule" id="PRU01360"/>
    </source>
</evidence>
<comment type="subcellular location">
    <subcellularLocation>
        <location evidence="1 7">Cell outer membrane</location>
        <topology evidence="1 7">Multi-pass membrane protein</topology>
    </subcellularLocation>
</comment>
<evidence type="ECO:0000256" key="5">
    <source>
        <dbReference type="ARBA" id="ARBA00023136"/>
    </source>
</evidence>
<comment type="similarity">
    <text evidence="7">Belongs to the TonB-dependent receptor family.</text>
</comment>
<dbReference type="InterPro" id="IPR008969">
    <property type="entry name" value="CarboxyPept-like_regulatory"/>
</dbReference>
<evidence type="ECO:0000313" key="10">
    <source>
        <dbReference type="EMBL" id="MFC4028967.1"/>
    </source>
</evidence>
<dbReference type="InterPro" id="IPR036942">
    <property type="entry name" value="Beta-barrel_TonB_sf"/>
</dbReference>
<organism evidence="9 11">
    <name type="scientific">Zunongwangia endophytica</name>
    <dbReference type="NCBI Taxonomy" id="1808945"/>
    <lineage>
        <taxon>Bacteria</taxon>
        <taxon>Pseudomonadati</taxon>
        <taxon>Bacteroidota</taxon>
        <taxon>Flavobacteriia</taxon>
        <taxon>Flavobacteriales</taxon>
        <taxon>Flavobacteriaceae</taxon>
        <taxon>Zunongwangia</taxon>
    </lineage>
</organism>
<evidence type="ECO:0000313" key="9">
    <source>
        <dbReference type="EMBL" id="MFC4027884.1"/>
    </source>
</evidence>
<dbReference type="SUPFAM" id="SSF49464">
    <property type="entry name" value="Carboxypeptidase regulatory domain-like"/>
    <property type="match status" value="1"/>
</dbReference>
<evidence type="ECO:0000313" key="11">
    <source>
        <dbReference type="Proteomes" id="UP001595793"/>
    </source>
</evidence>